<accession>A0A4R5XLS2</accession>
<dbReference type="AlphaFoldDB" id="A0A4R5XLS2"/>
<organism evidence="5 6">
    <name type="scientific">Arthrobacter nitrophenolicus</name>
    <dbReference type="NCBI Taxonomy" id="683150"/>
    <lineage>
        <taxon>Bacteria</taxon>
        <taxon>Bacillati</taxon>
        <taxon>Actinomycetota</taxon>
        <taxon>Actinomycetes</taxon>
        <taxon>Micrococcales</taxon>
        <taxon>Micrococcaceae</taxon>
        <taxon>Arthrobacter</taxon>
    </lineage>
</organism>
<evidence type="ECO:0000256" key="2">
    <source>
        <dbReference type="ARBA" id="ARBA00022630"/>
    </source>
</evidence>
<dbReference type="PRINTS" id="PR00411">
    <property type="entry name" value="PNDRDTASEI"/>
</dbReference>
<dbReference type="PANTHER" id="PTHR42877">
    <property type="entry name" value="L-ORNITHINE N(5)-MONOOXYGENASE-RELATED"/>
    <property type="match status" value="1"/>
</dbReference>
<comment type="similarity">
    <text evidence="1">Belongs to the FAD-binding monooxygenase family.</text>
</comment>
<dbReference type="GO" id="GO:0050660">
    <property type="term" value="F:flavin adenine dinucleotide binding"/>
    <property type="evidence" value="ECO:0007669"/>
    <property type="project" value="InterPro"/>
</dbReference>
<evidence type="ECO:0000256" key="1">
    <source>
        <dbReference type="ARBA" id="ARBA00010139"/>
    </source>
</evidence>
<dbReference type="InterPro" id="IPR051209">
    <property type="entry name" value="FAD-bind_Monooxygenase_sf"/>
</dbReference>
<evidence type="ECO:0000313" key="5">
    <source>
        <dbReference type="EMBL" id="TDL32341.1"/>
    </source>
</evidence>
<keyword evidence="2" id="KW-0285">Flavoprotein</keyword>
<dbReference type="Proteomes" id="UP000294621">
    <property type="component" value="Unassembled WGS sequence"/>
</dbReference>
<dbReference type="Pfam" id="PF00743">
    <property type="entry name" value="FMO-like"/>
    <property type="match status" value="1"/>
</dbReference>
<keyword evidence="3" id="KW-0274">FAD</keyword>
<dbReference type="OrthoDB" id="5168853at2"/>
<evidence type="ECO:0000313" key="6">
    <source>
        <dbReference type="Proteomes" id="UP000294621"/>
    </source>
</evidence>
<protein>
    <submittedName>
        <fullName evidence="5">NAD(P)/FAD-dependent oxidoreductase</fullName>
    </submittedName>
</protein>
<dbReference type="InterPro" id="IPR020946">
    <property type="entry name" value="Flavin_mOase-like"/>
</dbReference>
<reference evidence="5 6" key="1">
    <citation type="submission" date="2019-03" db="EMBL/GenBank/DDBJ databases">
        <title>Genome Sequencing and Assembly of Various Microbes Isolated from Partially Reclaimed Soil and Acid Mine Drainage (AMD) Site.</title>
        <authorList>
            <person name="Steinbock B."/>
            <person name="Bechtold R."/>
            <person name="Sevigny J.L."/>
            <person name="Thomas D."/>
            <person name="Cuthill L.R."/>
            <person name="Aveiro Johannsen E.J."/>
            <person name="Thomas K."/>
            <person name="Ghosh A."/>
        </authorList>
    </citation>
    <scope>NUCLEOTIDE SEQUENCE [LARGE SCALE GENOMIC DNA]</scope>
    <source>
        <strain evidence="5 6">S-A1</strain>
    </source>
</reference>
<dbReference type="GO" id="GO:0050661">
    <property type="term" value="F:NADP binding"/>
    <property type="evidence" value="ECO:0007669"/>
    <property type="project" value="InterPro"/>
</dbReference>
<dbReference type="EMBL" id="SMZQ01000014">
    <property type="protein sequence ID" value="TDL32341.1"/>
    <property type="molecule type" value="Genomic_DNA"/>
</dbReference>
<dbReference type="Gene3D" id="3.50.50.60">
    <property type="entry name" value="FAD/NAD(P)-binding domain"/>
    <property type="match status" value="2"/>
</dbReference>
<evidence type="ECO:0000256" key="4">
    <source>
        <dbReference type="ARBA" id="ARBA00023002"/>
    </source>
</evidence>
<dbReference type="InterPro" id="IPR036188">
    <property type="entry name" value="FAD/NAD-bd_sf"/>
</dbReference>
<proteinExistence type="inferred from homology"/>
<dbReference type="SUPFAM" id="SSF51905">
    <property type="entry name" value="FAD/NAD(P)-binding domain"/>
    <property type="match status" value="1"/>
</dbReference>
<name>A0A4R5XLS2_9MICC</name>
<dbReference type="GO" id="GO:0004499">
    <property type="term" value="F:N,N-dimethylaniline monooxygenase activity"/>
    <property type="evidence" value="ECO:0007669"/>
    <property type="project" value="InterPro"/>
</dbReference>
<evidence type="ECO:0000256" key="3">
    <source>
        <dbReference type="ARBA" id="ARBA00022827"/>
    </source>
</evidence>
<comment type="caution">
    <text evidence="5">The sequence shown here is derived from an EMBL/GenBank/DDBJ whole genome shotgun (WGS) entry which is preliminary data.</text>
</comment>
<dbReference type="PANTHER" id="PTHR42877:SF4">
    <property type="entry name" value="FAD_NAD(P)-BINDING DOMAIN-CONTAINING PROTEIN-RELATED"/>
    <property type="match status" value="1"/>
</dbReference>
<keyword evidence="4" id="KW-0560">Oxidoreductase</keyword>
<sequence>MGHPASGSPVDVLIVGTGFGGLGMGAKLAREGQRSFIILERAEDVGGTWRDNHYPGAACDVPSLLYSFSFRPNPEWSRMFARQQEILDYLRTVAREENLLERIVFGAELTAARWDEAAALWRVSTPKGEFAAKTLVTAVGHLSEPKMPAIEGLDGFSGELFHSAQWNDGIDLAGKRVGIIGSGATAIQVLPEVAKTASEVVVFQRSAPYVTPRPDRAYTAEEKGLFRKMPEVMQELREEMFWSNEERYAQRRGTPTLVSAAAKVALDHLHRQIEDPELRRKLTPDYTFGCKRVLKSSDYYPTFTQDHVHLETGGVKRVDGNQVISGDGGSHELDVVIACTGFEATDLPIAYRVFGRDGQPLSERWANGMQAYATTAVHGFPNLWIINGPNTGLGHNSAVYIAEAQIDYIMAALDFRDTAGVPALEVDRAAEDAFMDRVDQLAQGTVWLEGGCSSWYVDHRNGRLTTLWPEPAYTFRQVNAPFDPEPYLAGLPDEAEEQVLAGVR</sequence>
<gene>
    <name evidence="5" type="ORF">E2R57_19620</name>
</gene>